<dbReference type="EMBL" id="WHVB01000002">
    <property type="protein sequence ID" value="KAF8486052.1"/>
    <property type="molecule type" value="Genomic_DNA"/>
</dbReference>
<name>A0A9P5N4K7_9AGAM</name>
<reference evidence="2" key="1">
    <citation type="submission" date="2019-10" db="EMBL/GenBank/DDBJ databases">
        <authorList>
            <consortium name="DOE Joint Genome Institute"/>
            <person name="Kuo A."/>
            <person name="Miyauchi S."/>
            <person name="Kiss E."/>
            <person name="Drula E."/>
            <person name="Kohler A."/>
            <person name="Sanchez-Garcia M."/>
            <person name="Andreopoulos B."/>
            <person name="Barry K.W."/>
            <person name="Bonito G."/>
            <person name="Buee M."/>
            <person name="Carver A."/>
            <person name="Chen C."/>
            <person name="Cichocki N."/>
            <person name="Clum A."/>
            <person name="Culley D."/>
            <person name="Crous P.W."/>
            <person name="Fauchery L."/>
            <person name="Girlanda M."/>
            <person name="Hayes R."/>
            <person name="Keri Z."/>
            <person name="LaButti K."/>
            <person name="Lipzen A."/>
            <person name="Lombard V."/>
            <person name="Magnuson J."/>
            <person name="Maillard F."/>
            <person name="Morin E."/>
            <person name="Murat C."/>
            <person name="Nolan M."/>
            <person name="Ohm R."/>
            <person name="Pangilinan J."/>
            <person name="Pereira M."/>
            <person name="Perotto S."/>
            <person name="Peter M."/>
            <person name="Riley R."/>
            <person name="Sitrit Y."/>
            <person name="Stielow B."/>
            <person name="Szollosi G."/>
            <person name="Zifcakova L."/>
            <person name="Stursova M."/>
            <person name="Spatafora J.W."/>
            <person name="Tedersoo L."/>
            <person name="Vaario L.-M."/>
            <person name="Yamada A."/>
            <person name="Yan M."/>
            <person name="Wang P."/>
            <person name="Xu J."/>
            <person name="Bruns T."/>
            <person name="Baldrian P."/>
            <person name="Vilgalys R."/>
            <person name="Henrissat B."/>
            <person name="Grigoriev I.V."/>
            <person name="Hibbett D."/>
            <person name="Nagy L.G."/>
            <person name="Martin F.M."/>
        </authorList>
    </citation>
    <scope>NUCLEOTIDE SEQUENCE</scope>
    <source>
        <strain evidence="2">Prilba</strain>
    </source>
</reference>
<comment type="caution">
    <text evidence="2">The sequence shown here is derived from an EMBL/GenBank/DDBJ whole genome shotgun (WGS) entry which is preliminary data.</text>
</comment>
<reference evidence="2" key="2">
    <citation type="journal article" date="2020" name="Nat. Commun.">
        <title>Large-scale genome sequencing of mycorrhizal fungi provides insights into the early evolution of symbiotic traits.</title>
        <authorList>
            <person name="Miyauchi S."/>
            <person name="Kiss E."/>
            <person name="Kuo A."/>
            <person name="Drula E."/>
            <person name="Kohler A."/>
            <person name="Sanchez-Garcia M."/>
            <person name="Morin E."/>
            <person name="Andreopoulos B."/>
            <person name="Barry K.W."/>
            <person name="Bonito G."/>
            <person name="Buee M."/>
            <person name="Carver A."/>
            <person name="Chen C."/>
            <person name="Cichocki N."/>
            <person name="Clum A."/>
            <person name="Culley D."/>
            <person name="Crous P.W."/>
            <person name="Fauchery L."/>
            <person name="Girlanda M."/>
            <person name="Hayes R.D."/>
            <person name="Keri Z."/>
            <person name="LaButti K."/>
            <person name="Lipzen A."/>
            <person name="Lombard V."/>
            <person name="Magnuson J."/>
            <person name="Maillard F."/>
            <person name="Murat C."/>
            <person name="Nolan M."/>
            <person name="Ohm R.A."/>
            <person name="Pangilinan J."/>
            <person name="Pereira M.F."/>
            <person name="Perotto S."/>
            <person name="Peter M."/>
            <person name="Pfister S."/>
            <person name="Riley R."/>
            <person name="Sitrit Y."/>
            <person name="Stielow J.B."/>
            <person name="Szollosi G."/>
            <person name="Zifcakova L."/>
            <person name="Stursova M."/>
            <person name="Spatafora J.W."/>
            <person name="Tedersoo L."/>
            <person name="Vaario L.M."/>
            <person name="Yamada A."/>
            <person name="Yan M."/>
            <person name="Wang P."/>
            <person name="Xu J."/>
            <person name="Bruns T."/>
            <person name="Baldrian P."/>
            <person name="Vilgalys R."/>
            <person name="Dunand C."/>
            <person name="Henrissat B."/>
            <person name="Grigoriev I.V."/>
            <person name="Hibbett D."/>
            <person name="Nagy L.G."/>
            <person name="Martin F.M."/>
        </authorList>
    </citation>
    <scope>NUCLEOTIDE SEQUENCE</scope>
    <source>
        <strain evidence="2">Prilba</strain>
    </source>
</reference>
<proteinExistence type="predicted"/>
<gene>
    <name evidence="2" type="ORF">DFH94DRAFT_678806</name>
</gene>
<evidence type="ECO:0000313" key="3">
    <source>
        <dbReference type="Proteomes" id="UP000759537"/>
    </source>
</evidence>
<organism evidence="2 3">
    <name type="scientific">Russula ochroleuca</name>
    <dbReference type="NCBI Taxonomy" id="152965"/>
    <lineage>
        <taxon>Eukaryota</taxon>
        <taxon>Fungi</taxon>
        <taxon>Dikarya</taxon>
        <taxon>Basidiomycota</taxon>
        <taxon>Agaricomycotina</taxon>
        <taxon>Agaricomycetes</taxon>
        <taxon>Russulales</taxon>
        <taxon>Russulaceae</taxon>
        <taxon>Russula</taxon>
    </lineage>
</organism>
<dbReference type="OrthoDB" id="3184250at2759"/>
<dbReference type="Proteomes" id="UP000759537">
    <property type="component" value="Unassembled WGS sequence"/>
</dbReference>
<evidence type="ECO:0000313" key="2">
    <source>
        <dbReference type="EMBL" id="KAF8486052.1"/>
    </source>
</evidence>
<feature type="compositionally biased region" description="Basic and acidic residues" evidence="1">
    <location>
        <begin position="425"/>
        <end position="434"/>
    </location>
</feature>
<evidence type="ECO:0000256" key="1">
    <source>
        <dbReference type="SAM" id="MobiDB-lite"/>
    </source>
</evidence>
<feature type="compositionally biased region" description="Polar residues" evidence="1">
    <location>
        <begin position="268"/>
        <end position="277"/>
    </location>
</feature>
<sequence>MNEFTEKIHIQADPQDHSERLLSKEWLIKIDNERSIPYLMKLHPTFADQTCVFLITDTKTVWAEGALLHIPVQYGALFNHLRPTVLSKQQLSRRWSTLNTNTALPHLNQDTWLDQVLQYLVDVHSPRMMSDLSFDVIESRYSDLAIHFGGERFEWRWETFSIGPKQSADVLSKHLMIPLLSTAYLAFISPDAISEISGSDLEKAVDRVGRTARRSMDTHIRNIFSQPRACTSIRRLSALFAFSANLPAIVDEFESPEPTLPSVDSPAGSHQTPNGTPTLRLPSINLERAQSSNSRVGIPPGDEPPTKAMTTRQGPGTGVLGQATTRNPLMEAGQGSDDDDNLVLSHKRSGKERGNLRSTATVIQGKPASRISSPASSAPGSHAPAPVARSSAPSKASETESDSSPRPNKRARAKGQDRDGDDSDDGAKRGELRWRGTKQPVKRGGRRF</sequence>
<protein>
    <submittedName>
        <fullName evidence="2">Uncharacterized protein</fullName>
    </submittedName>
</protein>
<feature type="region of interest" description="Disordered" evidence="1">
    <location>
        <begin position="256"/>
        <end position="448"/>
    </location>
</feature>
<dbReference type="AlphaFoldDB" id="A0A9P5N4K7"/>
<accession>A0A9P5N4K7</accession>
<keyword evidence="3" id="KW-1185">Reference proteome</keyword>
<feature type="compositionally biased region" description="Low complexity" evidence="1">
    <location>
        <begin position="367"/>
        <end position="396"/>
    </location>
</feature>